<evidence type="ECO:0000256" key="2">
    <source>
        <dbReference type="ARBA" id="ARBA00022448"/>
    </source>
</evidence>
<dbReference type="InterPro" id="IPR050599">
    <property type="entry name" value="VDCC_alpha-1_subunit"/>
</dbReference>
<dbReference type="OrthoDB" id="431720at2759"/>
<feature type="transmembrane region" description="Helical" evidence="13">
    <location>
        <begin position="201"/>
        <end position="222"/>
    </location>
</feature>
<feature type="transmembrane region" description="Helical" evidence="13">
    <location>
        <begin position="138"/>
        <end position="156"/>
    </location>
</feature>
<keyword evidence="3" id="KW-0109">Calcium transport</keyword>
<feature type="transmembrane region" description="Helical" evidence="13">
    <location>
        <begin position="96"/>
        <end position="118"/>
    </location>
</feature>
<comment type="subcellular location">
    <subcellularLocation>
        <location evidence="1">Membrane</location>
        <topology evidence="1">Multi-pass membrane protein</topology>
    </subcellularLocation>
</comment>
<keyword evidence="9" id="KW-0406">Ion transport</keyword>
<dbReference type="SUPFAM" id="SSF81324">
    <property type="entry name" value="Voltage-gated potassium channels"/>
    <property type="match status" value="1"/>
</dbReference>
<dbReference type="GO" id="GO:0005891">
    <property type="term" value="C:voltage-gated calcium channel complex"/>
    <property type="evidence" value="ECO:0007669"/>
    <property type="project" value="TreeGrafter"/>
</dbReference>
<dbReference type="InterPro" id="IPR005821">
    <property type="entry name" value="Ion_trans_dom"/>
</dbReference>
<evidence type="ECO:0000256" key="9">
    <source>
        <dbReference type="ARBA" id="ARBA00023065"/>
    </source>
</evidence>
<evidence type="ECO:0000256" key="4">
    <source>
        <dbReference type="ARBA" id="ARBA00022673"/>
    </source>
</evidence>
<dbReference type="GO" id="GO:0007268">
    <property type="term" value="P:chemical synaptic transmission"/>
    <property type="evidence" value="ECO:0007669"/>
    <property type="project" value="TreeGrafter"/>
</dbReference>
<evidence type="ECO:0000256" key="11">
    <source>
        <dbReference type="ARBA" id="ARBA00023180"/>
    </source>
</evidence>
<dbReference type="GO" id="GO:0008331">
    <property type="term" value="F:high voltage-gated calcium channel activity"/>
    <property type="evidence" value="ECO:0007669"/>
    <property type="project" value="TreeGrafter"/>
</dbReference>
<sequence>MYLAIESQGGIYGGGMVYCIYFIVLVLFGNCKQFFPEYEEEESPFGGPRPMVPFSSMFIFSPTNPFEYEEEESPFGGPRPMVPFSSMFIFSPTNPFVFFISEPLLLNAVLSFILISLVSERFRVLVHSVVSTKYFEMFVMSVICFSSIALSAEDPVDEDAPRNRVLQYMDYCFTGVFAFEMCLKLIDQGVLLHPGSYCRDFWNLLDGIVVFCALIAFAFAGAEGSAGKNLNTIKSLRVLRVLRPLKTIKRIPKLKLFKGRFFYCTDKTKRFAHECHGQYFIFDSPDDVPRVEMREWRLRPFNYDNTINAMLTLFVVTTGEGWPGIRQNSMDTTEEDQGPLPFYRVEVRLSFQINQLN</sequence>
<reference evidence="17" key="1">
    <citation type="submission" date="2016-06" db="UniProtKB">
        <authorList>
            <consortium name="WormBaseParasite"/>
        </authorList>
    </citation>
    <scope>IDENTIFICATION</scope>
</reference>
<evidence type="ECO:0000256" key="12">
    <source>
        <dbReference type="ARBA" id="ARBA00023303"/>
    </source>
</evidence>
<keyword evidence="11" id="KW-0325">Glycoprotein</keyword>
<evidence type="ECO:0000313" key="16">
    <source>
        <dbReference type="Proteomes" id="UP000271098"/>
    </source>
</evidence>
<protein>
    <submittedName>
        <fullName evidence="17">Ion_trans domain-containing protein</fullName>
    </submittedName>
</protein>
<evidence type="ECO:0000256" key="5">
    <source>
        <dbReference type="ARBA" id="ARBA00022692"/>
    </source>
</evidence>
<name>A0A183DYM8_9BILA</name>
<keyword evidence="12" id="KW-0407">Ion channel</keyword>
<evidence type="ECO:0000256" key="3">
    <source>
        <dbReference type="ARBA" id="ARBA00022568"/>
    </source>
</evidence>
<organism evidence="17">
    <name type="scientific">Gongylonema pulchrum</name>
    <dbReference type="NCBI Taxonomy" id="637853"/>
    <lineage>
        <taxon>Eukaryota</taxon>
        <taxon>Metazoa</taxon>
        <taxon>Ecdysozoa</taxon>
        <taxon>Nematoda</taxon>
        <taxon>Chromadorea</taxon>
        <taxon>Rhabditida</taxon>
        <taxon>Spirurina</taxon>
        <taxon>Spiruromorpha</taxon>
        <taxon>Spiruroidea</taxon>
        <taxon>Gongylonematidae</taxon>
        <taxon>Gongylonema</taxon>
    </lineage>
</organism>
<dbReference type="WBParaSite" id="GPUH_0001383401-mRNA-1">
    <property type="protein sequence ID" value="GPUH_0001383401-mRNA-1"/>
    <property type="gene ID" value="GPUH_0001383401"/>
</dbReference>
<dbReference type="Pfam" id="PF00520">
    <property type="entry name" value="Ion_trans"/>
    <property type="match status" value="1"/>
</dbReference>
<reference evidence="15 16" key="2">
    <citation type="submission" date="2018-11" db="EMBL/GenBank/DDBJ databases">
        <authorList>
            <consortium name="Pathogen Informatics"/>
        </authorList>
    </citation>
    <scope>NUCLEOTIDE SEQUENCE [LARGE SCALE GENOMIC DNA]</scope>
</reference>
<dbReference type="InterPro" id="IPR027359">
    <property type="entry name" value="Volt_channel_dom_sf"/>
</dbReference>
<accession>A0A183DYM8</accession>
<feature type="transmembrane region" description="Helical" evidence="13">
    <location>
        <begin position="12"/>
        <end position="29"/>
    </location>
</feature>
<evidence type="ECO:0000256" key="7">
    <source>
        <dbReference type="ARBA" id="ARBA00022882"/>
    </source>
</evidence>
<dbReference type="GO" id="GO:0045202">
    <property type="term" value="C:synapse"/>
    <property type="evidence" value="ECO:0007669"/>
    <property type="project" value="GOC"/>
</dbReference>
<dbReference type="Proteomes" id="UP000271098">
    <property type="component" value="Unassembled WGS sequence"/>
</dbReference>
<dbReference type="EMBL" id="UYRT01080602">
    <property type="protein sequence ID" value="VDN23051.1"/>
    <property type="molecule type" value="Genomic_DNA"/>
</dbReference>
<evidence type="ECO:0000313" key="15">
    <source>
        <dbReference type="EMBL" id="VDN23051.1"/>
    </source>
</evidence>
<gene>
    <name evidence="15" type="ORF">GPUH_LOCUS13819</name>
</gene>
<keyword evidence="16" id="KW-1185">Reference proteome</keyword>
<dbReference type="GO" id="GO:0098703">
    <property type="term" value="P:calcium ion import across plasma membrane"/>
    <property type="evidence" value="ECO:0007669"/>
    <property type="project" value="TreeGrafter"/>
</dbReference>
<dbReference type="PANTHER" id="PTHR45628">
    <property type="entry name" value="VOLTAGE-DEPENDENT CALCIUM CHANNEL TYPE A SUBUNIT ALPHA-1"/>
    <property type="match status" value="1"/>
</dbReference>
<keyword evidence="5 13" id="KW-0812">Transmembrane</keyword>
<keyword evidence="4" id="KW-0107">Calcium channel</keyword>
<evidence type="ECO:0000256" key="8">
    <source>
        <dbReference type="ARBA" id="ARBA00022989"/>
    </source>
</evidence>
<evidence type="ECO:0000256" key="10">
    <source>
        <dbReference type="ARBA" id="ARBA00023136"/>
    </source>
</evidence>
<evidence type="ECO:0000259" key="14">
    <source>
        <dbReference type="Pfam" id="PF00520"/>
    </source>
</evidence>
<proteinExistence type="predicted"/>
<evidence type="ECO:0000256" key="1">
    <source>
        <dbReference type="ARBA" id="ARBA00004141"/>
    </source>
</evidence>
<dbReference type="AlphaFoldDB" id="A0A183DYM8"/>
<evidence type="ECO:0000256" key="6">
    <source>
        <dbReference type="ARBA" id="ARBA00022837"/>
    </source>
</evidence>
<dbReference type="FunFam" id="1.20.120.350:FF:000011">
    <property type="entry name" value="Voltage-dependent N-type calcium channel subunit alpha"/>
    <property type="match status" value="1"/>
</dbReference>
<keyword evidence="10 13" id="KW-0472">Membrane</keyword>
<keyword evidence="6" id="KW-0106">Calcium</keyword>
<keyword evidence="8 13" id="KW-1133">Transmembrane helix</keyword>
<dbReference type="PANTHER" id="PTHR45628:SF7">
    <property type="entry name" value="VOLTAGE-DEPENDENT CALCIUM CHANNEL TYPE A SUBUNIT ALPHA-1"/>
    <property type="match status" value="1"/>
</dbReference>
<keyword evidence="7" id="KW-0851">Voltage-gated channel</keyword>
<keyword evidence="2" id="KW-0813">Transport</keyword>
<dbReference type="Gene3D" id="1.20.120.350">
    <property type="entry name" value="Voltage-gated potassium channels. Chain C"/>
    <property type="match status" value="1"/>
</dbReference>
<evidence type="ECO:0000313" key="17">
    <source>
        <dbReference type="WBParaSite" id="GPUH_0001383401-mRNA-1"/>
    </source>
</evidence>
<feature type="domain" description="Ion transport" evidence="14">
    <location>
        <begin position="133"/>
        <end position="333"/>
    </location>
</feature>
<evidence type="ECO:0000256" key="13">
    <source>
        <dbReference type="SAM" id="Phobius"/>
    </source>
</evidence>